<dbReference type="Proteomes" id="UP001317705">
    <property type="component" value="Chromosome"/>
</dbReference>
<gene>
    <name evidence="3" type="ORF">GURASL_00760</name>
</gene>
<organism evidence="3 4">
    <name type="scientific">Geotalea uraniireducens</name>
    <dbReference type="NCBI Taxonomy" id="351604"/>
    <lineage>
        <taxon>Bacteria</taxon>
        <taxon>Pseudomonadati</taxon>
        <taxon>Thermodesulfobacteriota</taxon>
        <taxon>Desulfuromonadia</taxon>
        <taxon>Geobacterales</taxon>
        <taxon>Geobacteraceae</taxon>
        <taxon>Geotalea</taxon>
    </lineage>
</organism>
<evidence type="ECO:0000313" key="4">
    <source>
        <dbReference type="Proteomes" id="UP001317705"/>
    </source>
</evidence>
<accession>A0ABM8EFH8</accession>
<feature type="chain" id="PRO_5046143978" description="SH3 domain-containing protein" evidence="2">
    <location>
        <begin position="27"/>
        <end position="182"/>
    </location>
</feature>
<name>A0ABM8EFH8_9BACT</name>
<reference evidence="3 4" key="1">
    <citation type="submission" date="2022-12" db="EMBL/GenBank/DDBJ databases">
        <title>Polyphasic characterization of Geotalea uranireducens NIT-SL11 newly isolated from a complex of sewage sludge and microbially reduced graphene oxide.</title>
        <authorList>
            <person name="Xie L."/>
            <person name="Yoshida N."/>
            <person name="Meng L."/>
        </authorList>
    </citation>
    <scope>NUCLEOTIDE SEQUENCE [LARGE SCALE GENOMIC DNA]</scope>
    <source>
        <strain evidence="3 4">NIT-SL11</strain>
    </source>
</reference>
<feature type="region of interest" description="Disordered" evidence="1">
    <location>
        <begin position="132"/>
        <end position="182"/>
    </location>
</feature>
<evidence type="ECO:0000313" key="3">
    <source>
        <dbReference type="EMBL" id="BDV41153.1"/>
    </source>
</evidence>
<protein>
    <recommendedName>
        <fullName evidence="5">SH3 domain-containing protein</fullName>
    </recommendedName>
</protein>
<feature type="signal peptide" evidence="2">
    <location>
        <begin position="1"/>
        <end position="26"/>
    </location>
</feature>
<dbReference type="RefSeq" id="WP_282001107.1">
    <property type="nucleotide sequence ID" value="NZ_AP027151.1"/>
</dbReference>
<keyword evidence="2" id="KW-0732">Signal</keyword>
<evidence type="ECO:0000256" key="2">
    <source>
        <dbReference type="SAM" id="SignalP"/>
    </source>
</evidence>
<evidence type="ECO:0000256" key="1">
    <source>
        <dbReference type="SAM" id="MobiDB-lite"/>
    </source>
</evidence>
<keyword evidence="4" id="KW-1185">Reference proteome</keyword>
<evidence type="ECO:0008006" key="5">
    <source>
        <dbReference type="Google" id="ProtNLM"/>
    </source>
</evidence>
<proteinExistence type="predicted"/>
<dbReference type="EMBL" id="AP027151">
    <property type="protein sequence ID" value="BDV41153.1"/>
    <property type="molecule type" value="Genomic_DNA"/>
</dbReference>
<sequence length="182" mass="19453">MKAGRFVLLLLTALLLHCLTAGSAAAFGFGSGEETSGLDFNHGYDVNTVATVSGRAVSVPGVGEQDNLVVAVGSEGRVVRLALGPERYWKKAGIVISPDDELIARGSKAQGQDGKWYLITQRLTNRTTGAQVELRDGRGNPRWESGSANTDHAADRQSESGWMRGGSMRSGRMMRGGGMMRR</sequence>